<dbReference type="STRING" id="947033.Lste_3204"/>
<evidence type="ECO:0000259" key="2">
    <source>
        <dbReference type="Pfam" id="PF13505"/>
    </source>
</evidence>
<dbReference type="InterPro" id="IPR011250">
    <property type="entry name" value="OMP/PagP_B-barrel"/>
</dbReference>
<keyword evidence="1" id="KW-0732">Signal</keyword>
<feature type="domain" description="Outer membrane protein beta-barrel" evidence="2">
    <location>
        <begin position="19"/>
        <end position="196"/>
    </location>
</feature>
<evidence type="ECO:0000256" key="1">
    <source>
        <dbReference type="ARBA" id="ARBA00022729"/>
    </source>
</evidence>
<sequence>MLRKIYWGSVVSLLLVNPSFAGFYVGAGFGPEYAQFTQKTHVFDNFGDFNAIDEENFSGAGVFGTFFGGYSWVRNRFYLAVEGNFNPSSLQYRLVNKEYIHHNFKKTSFTIHYSEGVSALPGFFLTESAVVYGRIGYANGHVALHNSDETIHSSVANRNGIRYGAGVRYNLTPQWTMMADFSQTNYEKFSSHFFDPFGGVTKNSRIYPVSAQLAFGVIYNFEKPKAAFVK</sequence>
<keyword evidence="4" id="KW-1185">Reference proteome</keyword>
<dbReference type="InterPro" id="IPR027385">
    <property type="entry name" value="Beta-barrel_OMP"/>
</dbReference>
<evidence type="ECO:0000313" key="3">
    <source>
        <dbReference type="EMBL" id="KTD66998.1"/>
    </source>
</evidence>
<organism evidence="3 4">
    <name type="scientific">Legionella steelei</name>
    <dbReference type="NCBI Taxonomy" id="947033"/>
    <lineage>
        <taxon>Bacteria</taxon>
        <taxon>Pseudomonadati</taxon>
        <taxon>Pseudomonadota</taxon>
        <taxon>Gammaproteobacteria</taxon>
        <taxon>Legionellales</taxon>
        <taxon>Legionellaceae</taxon>
        <taxon>Legionella</taxon>
    </lineage>
</organism>
<dbReference type="SUPFAM" id="SSF56925">
    <property type="entry name" value="OMPA-like"/>
    <property type="match status" value="1"/>
</dbReference>
<protein>
    <recommendedName>
        <fullName evidence="2">Outer membrane protein beta-barrel domain-containing protein</fullName>
    </recommendedName>
</protein>
<proteinExistence type="predicted"/>
<dbReference type="OrthoDB" id="5636097at2"/>
<evidence type="ECO:0000313" key="4">
    <source>
        <dbReference type="Proteomes" id="UP000054926"/>
    </source>
</evidence>
<dbReference type="RefSeq" id="WP_058512468.1">
    <property type="nucleotide sequence ID" value="NZ_DAIOMV010000002.1"/>
</dbReference>
<comment type="caution">
    <text evidence="3">The sequence shown here is derived from an EMBL/GenBank/DDBJ whole genome shotgun (WGS) entry which is preliminary data.</text>
</comment>
<gene>
    <name evidence="3" type="ORF">Lste_3204</name>
</gene>
<dbReference type="PATRIC" id="fig|947033.5.peg.3410"/>
<dbReference type="Proteomes" id="UP000054926">
    <property type="component" value="Unassembled WGS sequence"/>
</dbReference>
<dbReference type="Gene3D" id="2.40.160.20">
    <property type="match status" value="1"/>
</dbReference>
<reference evidence="3 4" key="1">
    <citation type="submission" date="2015-11" db="EMBL/GenBank/DDBJ databases">
        <title>Genomic analysis of 38 Legionella species identifies large and diverse effector repertoires.</title>
        <authorList>
            <person name="Burstein D."/>
            <person name="Amaro F."/>
            <person name="Zusman T."/>
            <person name="Lifshitz Z."/>
            <person name="Cohen O."/>
            <person name="Gilbert J.A."/>
            <person name="Pupko T."/>
            <person name="Shuman H.A."/>
            <person name="Segal G."/>
        </authorList>
    </citation>
    <scope>NUCLEOTIDE SEQUENCE [LARGE SCALE GENOMIC DNA]</scope>
    <source>
        <strain evidence="3 4">IMVS3376</strain>
    </source>
</reference>
<name>A0A0W0ZDX8_9GAMM</name>
<dbReference type="AlphaFoldDB" id="A0A0W0ZDX8"/>
<dbReference type="EMBL" id="LNYY01000021">
    <property type="protein sequence ID" value="KTD66998.1"/>
    <property type="molecule type" value="Genomic_DNA"/>
</dbReference>
<accession>A0A0W0ZDX8</accession>
<dbReference type="Pfam" id="PF13505">
    <property type="entry name" value="OMP_b-brl"/>
    <property type="match status" value="1"/>
</dbReference>